<sequence length="212" mass="22851">MANSARVIAFLAVVLVLLPRIALGDFLSPLLSPVFDDVCKEVECAKGTCKPSTNSTFFYECECDPGWSQTSSDLDDHLKFLPCVVPNCTLSYSCAKAPSPVQEKARKANESIFDPCYWTDCGGGFCNKTSVFTYSCMCAEGYRNLLNATVFPCFEECAIGMNCANLGIPLGNKSTAPPEAVADEGTSPGETSILQGISLWLMIMMIIGAMFP</sequence>
<comment type="caution">
    <text evidence="2">The sequence shown here is derived from an EMBL/GenBank/DDBJ whole genome shotgun (WGS) entry which is preliminary data.</text>
</comment>
<dbReference type="PANTHER" id="PTHR33881:SF7">
    <property type="entry name" value="NEUROGENIC LOCUS NOTCH-LIKE PROTEIN"/>
    <property type="match status" value="1"/>
</dbReference>
<organism evidence="2 3">
    <name type="scientific">Juglans regia</name>
    <name type="common">English walnut</name>
    <dbReference type="NCBI Taxonomy" id="51240"/>
    <lineage>
        <taxon>Eukaryota</taxon>
        <taxon>Viridiplantae</taxon>
        <taxon>Streptophyta</taxon>
        <taxon>Embryophyta</taxon>
        <taxon>Tracheophyta</taxon>
        <taxon>Spermatophyta</taxon>
        <taxon>Magnoliopsida</taxon>
        <taxon>eudicotyledons</taxon>
        <taxon>Gunneridae</taxon>
        <taxon>Pentapetalae</taxon>
        <taxon>rosids</taxon>
        <taxon>fabids</taxon>
        <taxon>Fagales</taxon>
        <taxon>Juglandaceae</taxon>
        <taxon>Juglans</taxon>
    </lineage>
</organism>
<evidence type="ECO:0000313" key="3">
    <source>
        <dbReference type="Proteomes" id="UP000619265"/>
    </source>
</evidence>
<feature type="chain" id="PRO_5032765947" description="Neurogenic locus notch homolog protein 1-like" evidence="1">
    <location>
        <begin position="25"/>
        <end position="212"/>
    </location>
</feature>
<name>A0A833WJQ2_JUGRE</name>
<evidence type="ECO:0000313" key="2">
    <source>
        <dbReference type="EMBL" id="KAF5452783.1"/>
    </source>
</evidence>
<dbReference type="PANTHER" id="PTHR33881">
    <property type="entry name" value="NEUROGENIC LOCUS NOTCH-LIKE PROTEIN"/>
    <property type="match status" value="1"/>
</dbReference>
<keyword evidence="1" id="KW-0732">Signal</keyword>
<reference evidence="2" key="1">
    <citation type="submission" date="2015-10" db="EMBL/GenBank/DDBJ databases">
        <authorList>
            <person name="Martinez-Garcia P.J."/>
            <person name="Crepeau M.W."/>
            <person name="Puiu D."/>
            <person name="Gonzalez-Ibeas D."/>
            <person name="Whalen J."/>
            <person name="Stevens K."/>
            <person name="Paul R."/>
            <person name="Butterfield T."/>
            <person name="Britton M."/>
            <person name="Reagan R."/>
            <person name="Chakraborty S."/>
            <person name="Walawage S.L."/>
            <person name="Vasquez-Gross H.A."/>
            <person name="Cardeno C."/>
            <person name="Famula R."/>
            <person name="Pratt K."/>
            <person name="Kuruganti S."/>
            <person name="Aradhya M.K."/>
            <person name="Leslie C.A."/>
            <person name="Dandekar A.M."/>
            <person name="Salzberg S.L."/>
            <person name="Wegrzyn J.L."/>
            <person name="Langley C.H."/>
            <person name="Neale D.B."/>
        </authorList>
    </citation>
    <scope>NUCLEOTIDE SEQUENCE</scope>
    <source>
        <tissue evidence="2">Leaves</tissue>
    </source>
</reference>
<dbReference type="Gramene" id="Jr12_15580_p1">
    <property type="protein sequence ID" value="cds.Jr12_15580_p1"/>
    <property type="gene ID" value="Jr12_15580"/>
</dbReference>
<proteinExistence type="predicted"/>
<evidence type="ECO:0000256" key="1">
    <source>
        <dbReference type="SAM" id="SignalP"/>
    </source>
</evidence>
<gene>
    <name evidence="2" type="ORF">F2P56_027748</name>
</gene>
<dbReference type="EMBL" id="LIHL02000012">
    <property type="protein sequence ID" value="KAF5452783.1"/>
    <property type="molecule type" value="Genomic_DNA"/>
</dbReference>
<feature type="signal peptide" evidence="1">
    <location>
        <begin position="1"/>
        <end position="24"/>
    </location>
</feature>
<dbReference type="AlphaFoldDB" id="A0A833WJQ2"/>
<dbReference type="Proteomes" id="UP000619265">
    <property type="component" value="Unassembled WGS sequence"/>
</dbReference>
<protein>
    <recommendedName>
        <fullName evidence="4">Neurogenic locus notch homolog protein 1-like</fullName>
    </recommendedName>
</protein>
<reference evidence="2" key="2">
    <citation type="submission" date="2020-03" db="EMBL/GenBank/DDBJ databases">
        <title>Walnut 2.0.</title>
        <authorList>
            <person name="Marrano A."/>
            <person name="Britton M."/>
            <person name="Zimin A.V."/>
            <person name="Zaini P.A."/>
            <person name="Workman R."/>
            <person name="Puiu D."/>
            <person name="Bianco L."/>
            <person name="Allen B.J."/>
            <person name="Troggio M."/>
            <person name="Leslie C.A."/>
            <person name="Timp W."/>
            <person name="Dendekar A."/>
            <person name="Salzberg S.L."/>
            <person name="Neale D.B."/>
        </authorList>
    </citation>
    <scope>NUCLEOTIDE SEQUENCE</scope>
    <source>
        <tissue evidence="2">Leaves</tissue>
    </source>
</reference>
<accession>A0A833WJQ2</accession>
<evidence type="ECO:0008006" key="4">
    <source>
        <dbReference type="Google" id="ProtNLM"/>
    </source>
</evidence>